<reference evidence="2 3" key="2">
    <citation type="submission" date="2018-11" db="EMBL/GenBank/DDBJ databases">
        <authorList>
            <consortium name="Pathogen Informatics"/>
        </authorList>
    </citation>
    <scope>NUCLEOTIDE SEQUENCE [LARGE SCALE GENOMIC DNA]</scope>
</reference>
<accession>A0A0N4XXW9</accession>
<proteinExistence type="predicted"/>
<feature type="domain" description="DUF1758" evidence="1">
    <location>
        <begin position="101"/>
        <end position="247"/>
    </location>
</feature>
<protein>
    <submittedName>
        <fullName evidence="4">DUF1758 domain-containing protein</fullName>
    </submittedName>
</protein>
<evidence type="ECO:0000313" key="2">
    <source>
        <dbReference type="EMBL" id="VDL71467.1"/>
    </source>
</evidence>
<name>A0A0N4XXW9_NIPBR</name>
<dbReference type="Proteomes" id="UP000271162">
    <property type="component" value="Unassembled WGS sequence"/>
</dbReference>
<dbReference type="STRING" id="27835.A0A0N4XXW9"/>
<dbReference type="EMBL" id="UYSL01019935">
    <property type="protein sequence ID" value="VDL71467.1"/>
    <property type="molecule type" value="Genomic_DNA"/>
</dbReference>
<reference evidence="4" key="1">
    <citation type="submission" date="2017-02" db="UniProtKB">
        <authorList>
            <consortium name="WormBaseParasite"/>
        </authorList>
    </citation>
    <scope>IDENTIFICATION</scope>
</reference>
<gene>
    <name evidence="2" type="ORF">NBR_LOCUS7878</name>
</gene>
<evidence type="ECO:0000313" key="3">
    <source>
        <dbReference type="Proteomes" id="UP000271162"/>
    </source>
</evidence>
<evidence type="ECO:0000259" key="1">
    <source>
        <dbReference type="Pfam" id="PF05585"/>
    </source>
</evidence>
<organism evidence="4">
    <name type="scientific">Nippostrongylus brasiliensis</name>
    <name type="common">Rat hookworm</name>
    <dbReference type="NCBI Taxonomy" id="27835"/>
    <lineage>
        <taxon>Eukaryota</taxon>
        <taxon>Metazoa</taxon>
        <taxon>Ecdysozoa</taxon>
        <taxon>Nematoda</taxon>
        <taxon>Chromadorea</taxon>
        <taxon>Rhabditida</taxon>
        <taxon>Rhabditina</taxon>
        <taxon>Rhabditomorpha</taxon>
        <taxon>Strongyloidea</taxon>
        <taxon>Heligmosomidae</taxon>
        <taxon>Nippostrongylus</taxon>
    </lineage>
</organism>
<sequence length="272" mass="30606">MEFESRDHLTEHSLVLPQLRPKHPEIVEADITQLDSTIQQFNPNMARSHSSRETENTPPHLNNIECAPILHAVEQRHEPKKPLLVCVDIALFNAVSNDIGEKVTALLDSSSSQSYITNELAEKLQLQPSSHQKIDMYTFASDTPVSLSATSHTIGIRCIDNSEASLDVQAIPILTKELKHVFVNESELDHTISISGSIPRILFGMDYFWNLVFNDQFRIHNMSNGSSQFCVIYKRLGKIITIHFATTKQTKQSLTILPPHPIQKTAMNSKNS</sequence>
<dbReference type="WBParaSite" id="NBR_0000787701-mRNA-1">
    <property type="protein sequence ID" value="NBR_0000787701-mRNA-1"/>
    <property type="gene ID" value="NBR_0000787701"/>
</dbReference>
<dbReference type="Pfam" id="PF05585">
    <property type="entry name" value="DUF1758"/>
    <property type="match status" value="1"/>
</dbReference>
<evidence type="ECO:0000313" key="4">
    <source>
        <dbReference type="WBParaSite" id="NBR_0000787701-mRNA-1"/>
    </source>
</evidence>
<dbReference type="AlphaFoldDB" id="A0A0N4XXW9"/>
<keyword evidence="3" id="KW-1185">Reference proteome</keyword>
<dbReference type="InterPro" id="IPR008737">
    <property type="entry name" value="DUF1758"/>
</dbReference>